<sequence>MLKSNRPVENHWQESGLTST</sequence>
<dbReference type="Proteomes" id="UP000593579">
    <property type="component" value="Unassembled WGS sequence"/>
</dbReference>
<reference evidence="2 3" key="1">
    <citation type="journal article" date="2019" name="Genome Biol. Evol.">
        <title>Insights into the evolution of the New World diploid cottons (Gossypium, subgenus Houzingenia) based on genome sequencing.</title>
        <authorList>
            <person name="Grover C.E."/>
            <person name="Arick M.A. 2nd"/>
            <person name="Thrash A."/>
            <person name="Conover J.L."/>
            <person name="Sanders W.S."/>
            <person name="Peterson D.G."/>
            <person name="Frelichowski J.E."/>
            <person name="Scheffler J.A."/>
            <person name="Scheffler B.E."/>
            <person name="Wendel J.F."/>
        </authorList>
    </citation>
    <scope>NUCLEOTIDE SEQUENCE [LARGE SCALE GENOMIC DNA]</scope>
    <source>
        <strain evidence="2">5</strain>
        <tissue evidence="2">Leaf</tissue>
    </source>
</reference>
<gene>
    <name evidence="2" type="ORF">Gogos_000067</name>
</gene>
<protein>
    <submittedName>
        <fullName evidence="2">Uncharacterized protein</fullName>
    </submittedName>
</protein>
<feature type="region of interest" description="Disordered" evidence="1">
    <location>
        <begin position="1"/>
        <end position="20"/>
    </location>
</feature>
<comment type="caution">
    <text evidence="2">The sequence shown here is derived from an EMBL/GenBank/DDBJ whole genome shotgun (WGS) entry which is preliminary data.</text>
</comment>
<evidence type="ECO:0000313" key="2">
    <source>
        <dbReference type="EMBL" id="MBA0754703.1"/>
    </source>
</evidence>
<accession>A0A7J9D1T4</accession>
<dbReference type="AlphaFoldDB" id="A0A7J9D1T4"/>
<organism evidence="2 3">
    <name type="scientific">Gossypium gossypioides</name>
    <name type="common">Mexican cotton</name>
    <name type="synonym">Selera gossypioides</name>
    <dbReference type="NCBI Taxonomy" id="34282"/>
    <lineage>
        <taxon>Eukaryota</taxon>
        <taxon>Viridiplantae</taxon>
        <taxon>Streptophyta</taxon>
        <taxon>Embryophyta</taxon>
        <taxon>Tracheophyta</taxon>
        <taxon>Spermatophyta</taxon>
        <taxon>Magnoliopsida</taxon>
        <taxon>eudicotyledons</taxon>
        <taxon>Gunneridae</taxon>
        <taxon>Pentapetalae</taxon>
        <taxon>rosids</taxon>
        <taxon>malvids</taxon>
        <taxon>Malvales</taxon>
        <taxon>Malvaceae</taxon>
        <taxon>Malvoideae</taxon>
        <taxon>Gossypium</taxon>
    </lineage>
</organism>
<proteinExistence type="predicted"/>
<evidence type="ECO:0000256" key="1">
    <source>
        <dbReference type="SAM" id="MobiDB-lite"/>
    </source>
</evidence>
<name>A0A7J9D1T4_GOSGO</name>
<feature type="compositionally biased region" description="Basic and acidic residues" evidence="1">
    <location>
        <begin position="1"/>
        <end position="12"/>
    </location>
</feature>
<evidence type="ECO:0000313" key="3">
    <source>
        <dbReference type="Proteomes" id="UP000593579"/>
    </source>
</evidence>
<keyword evidence="3" id="KW-1185">Reference proteome</keyword>
<dbReference type="EMBL" id="JABEZY010263409">
    <property type="protein sequence ID" value="MBA0754703.1"/>
    <property type="molecule type" value="Genomic_DNA"/>
</dbReference>